<dbReference type="EMBL" id="JADINF010000028">
    <property type="protein sequence ID" value="MBO8423602.1"/>
    <property type="molecule type" value="Genomic_DNA"/>
</dbReference>
<evidence type="ECO:0000313" key="2">
    <source>
        <dbReference type="Proteomes" id="UP000727857"/>
    </source>
</evidence>
<reference evidence="1" key="2">
    <citation type="journal article" date="2021" name="PeerJ">
        <title>Extensive microbial diversity within the chicken gut microbiome revealed by metagenomics and culture.</title>
        <authorList>
            <person name="Gilroy R."/>
            <person name="Ravi A."/>
            <person name="Getino M."/>
            <person name="Pursley I."/>
            <person name="Horton D.L."/>
            <person name="Alikhan N.F."/>
            <person name="Baker D."/>
            <person name="Gharbi K."/>
            <person name="Hall N."/>
            <person name="Watson M."/>
            <person name="Adriaenssens E.M."/>
            <person name="Foster-Nyarko E."/>
            <person name="Jarju S."/>
            <person name="Secka A."/>
            <person name="Antonio M."/>
            <person name="Oren A."/>
            <person name="Chaudhuri R.R."/>
            <person name="La Ragione R."/>
            <person name="Hildebrand F."/>
            <person name="Pallen M.J."/>
        </authorList>
    </citation>
    <scope>NUCLEOTIDE SEQUENCE</scope>
    <source>
        <strain evidence="1">517</strain>
    </source>
</reference>
<organism evidence="1 2">
    <name type="scientific">Candidatus Stercoripulliclostridium pullicola</name>
    <dbReference type="NCBI Taxonomy" id="2840953"/>
    <lineage>
        <taxon>Bacteria</taxon>
        <taxon>Bacillati</taxon>
        <taxon>Bacillota</taxon>
        <taxon>Clostridia</taxon>
        <taxon>Eubacteriales</taxon>
        <taxon>Candidatus Stercoripulliclostridium</taxon>
    </lineage>
</organism>
<sequence>MNGNSSTLAMLLIVLCCGCGDNGGFCNNQCLALLLIMLCCGGGCQGNNSFNDSTVTSVL</sequence>
<dbReference type="AlphaFoldDB" id="A0A940DGD4"/>
<accession>A0A940DGD4</accession>
<gene>
    <name evidence="1" type="ORF">IAB16_01070</name>
</gene>
<proteinExistence type="predicted"/>
<protein>
    <recommendedName>
        <fullName evidence="3">Chorion class high-cysteine HCB protein 13</fullName>
    </recommendedName>
</protein>
<evidence type="ECO:0008006" key="3">
    <source>
        <dbReference type="Google" id="ProtNLM"/>
    </source>
</evidence>
<name>A0A940DGD4_9FIRM</name>
<dbReference type="Proteomes" id="UP000727857">
    <property type="component" value="Unassembled WGS sequence"/>
</dbReference>
<comment type="caution">
    <text evidence="1">The sequence shown here is derived from an EMBL/GenBank/DDBJ whole genome shotgun (WGS) entry which is preliminary data.</text>
</comment>
<evidence type="ECO:0000313" key="1">
    <source>
        <dbReference type="EMBL" id="MBO8423602.1"/>
    </source>
</evidence>
<reference evidence="1" key="1">
    <citation type="submission" date="2020-10" db="EMBL/GenBank/DDBJ databases">
        <authorList>
            <person name="Gilroy R."/>
        </authorList>
    </citation>
    <scope>NUCLEOTIDE SEQUENCE</scope>
    <source>
        <strain evidence="1">517</strain>
    </source>
</reference>